<dbReference type="InterPro" id="IPR010987">
    <property type="entry name" value="Glutathione-S-Trfase_C-like"/>
</dbReference>
<protein>
    <recommendedName>
        <fullName evidence="1">GST C-terminal domain-containing protein</fullName>
    </recommendedName>
</protein>
<dbReference type="PANTHER" id="PTHR11571">
    <property type="entry name" value="GLUTATHIONE S-TRANSFERASE"/>
    <property type="match status" value="1"/>
</dbReference>
<dbReference type="FunFam" id="1.20.1050.10:FF:000044">
    <property type="entry name" value="Glutathione S-transferase"/>
    <property type="match status" value="1"/>
</dbReference>
<dbReference type="SUPFAM" id="SSF47616">
    <property type="entry name" value="GST C-terminal domain-like"/>
    <property type="match status" value="1"/>
</dbReference>
<accession>A0AAV5W4Z8</accession>
<name>A0AAV5W4Z8_9BILA</name>
<dbReference type="PROSITE" id="PS50405">
    <property type="entry name" value="GST_CTER"/>
    <property type="match status" value="1"/>
</dbReference>
<organism evidence="2 3">
    <name type="scientific">Pristionchus fissidentatus</name>
    <dbReference type="NCBI Taxonomy" id="1538716"/>
    <lineage>
        <taxon>Eukaryota</taxon>
        <taxon>Metazoa</taxon>
        <taxon>Ecdysozoa</taxon>
        <taxon>Nematoda</taxon>
        <taxon>Chromadorea</taxon>
        <taxon>Rhabditida</taxon>
        <taxon>Rhabditina</taxon>
        <taxon>Diplogasteromorpha</taxon>
        <taxon>Diplogasteroidea</taxon>
        <taxon>Neodiplogasteridae</taxon>
        <taxon>Pristionchus</taxon>
    </lineage>
</organism>
<reference evidence="2" key="1">
    <citation type="submission" date="2023-10" db="EMBL/GenBank/DDBJ databases">
        <title>Genome assembly of Pristionchus species.</title>
        <authorList>
            <person name="Yoshida K."/>
            <person name="Sommer R.J."/>
        </authorList>
    </citation>
    <scope>NUCLEOTIDE SEQUENCE</scope>
    <source>
        <strain evidence="2">RS5133</strain>
    </source>
</reference>
<dbReference type="EMBL" id="BTSY01000005">
    <property type="protein sequence ID" value="GMT26613.1"/>
    <property type="molecule type" value="Genomic_DNA"/>
</dbReference>
<dbReference type="InterPro" id="IPR004046">
    <property type="entry name" value="GST_C"/>
</dbReference>
<comment type="caution">
    <text evidence="2">The sequence shown here is derived from an EMBL/GenBank/DDBJ whole genome shotgun (WGS) entry which is preliminary data.</text>
</comment>
<evidence type="ECO:0000313" key="2">
    <source>
        <dbReference type="EMBL" id="GMT26613.1"/>
    </source>
</evidence>
<dbReference type="InterPro" id="IPR036282">
    <property type="entry name" value="Glutathione-S-Trfase_C_sf"/>
</dbReference>
<dbReference type="AlphaFoldDB" id="A0AAV5W4Z8"/>
<evidence type="ECO:0000259" key="1">
    <source>
        <dbReference type="PROSITE" id="PS50405"/>
    </source>
</evidence>
<dbReference type="GO" id="GO:0004364">
    <property type="term" value="F:glutathione transferase activity"/>
    <property type="evidence" value="ECO:0007669"/>
    <property type="project" value="TreeGrafter"/>
</dbReference>
<evidence type="ECO:0000313" key="3">
    <source>
        <dbReference type="Proteomes" id="UP001432322"/>
    </source>
</evidence>
<dbReference type="Gene3D" id="1.20.1050.10">
    <property type="match status" value="1"/>
</dbReference>
<dbReference type="InterPro" id="IPR050213">
    <property type="entry name" value="GST_superfamily"/>
</dbReference>
<dbReference type="GO" id="GO:0006749">
    <property type="term" value="P:glutathione metabolic process"/>
    <property type="evidence" value="ECO:0007669"/>
    <property type="project" value="TreeGrafter"/>
</dbReference>
<keyword evidence="3" id="KW-1185">Reference proteome</keyword>
<dbReference type="CDD" id="cd03192">
    <property type="entry name" value="GST_C_Sigma_like"/>
    <property type="match status" value="1"/>
</dbReference>
<dbReference type="Pfam" id="PF14497">
    <property type="entry name" value="GST_C_3"/>
    <property type="match status" value="1"/>
</dbReference>
<feature type="domain" description="GST C-terminal" evidence="1">
    <location>
        <begin position="24"/>
        <end position="167"/>
    </location>
</feature>
<proteinExistence type="predicted"/>
<gene>
    <name evidence="2" type="ORF">PFISCL1PPCAC_17910</name>
</gene>
<dbReference type="Proteomes" id="UP001432322">
    <property type="component" value="Unassembled WGS sequence"/>
</dbReference>
<dbReference type="PANTHER" id="PTHR11571:SF256">
    <property type="entry name" value="GST C-TERMINAL DOMAIN-CONTAINING PROTEIN-RELATED"/>
    <property type="match status" value="1"/>
</dbReference>
<sequence length="167" mass="19296">MTKCSRSWAIARFLANKFGYAGKTPFESAMVDALGDQFKDYWNEMVPFFYSMYLKHNDMVSFKAMVGNTARFFHDNFEKKKKEVGEPGRDKFYGILTKQYKANGSTGHLVGSSLTWIDLVVVDHMGVIDHFAPGLLEDFEEMRELQAKITAIPKLQEWLKKRKHTPQ</sequence>